<dbReference type="PANTHER" id="PTHR16146">
    <property type="entry name" value="INTELECTIN"/>
    <property type="match status" value="1"/>
</dbReference>
<evidence type="ECO:0000256" key="1">
    <source>
        <dbReference type="ARBA" id="ARBA00023157"/>
    </source>
</evidence>
<dbReference type="OrthoDB" id="5972060at2759"/>
<accession>A0A6P8HFU1</accession>
<feature type="domain" description="Apple" evidence="3">
    <location>
        <begin position="62"/>
        <end position="94"/>
    </location>
</feature>
<dbReference type="GO" id="GO:0070492">
    <property type="term" value="F:oligosaccharide binding"/>
    <property type="evidence" value="ECO:0007669"/>
    <property type="project" value="TreeGrafter"/>
</dbReference>
<evidence type="ECO:0000259" key="3">
    <source>
        <dbReference type="Pfam" id="PF00024"/>
    </source>
</evidence>
<dbReference type="GO" id="GO:0005615">
    <property type="term" value="C:extracellular space"/>
    <property type="evidence" value="ECO:0007669"/>
    <property type="project" value="TreeGrafter"/>
</dbReference>
<dbReference type="SUPFAM" id="SSF56496">
    <property type="entry name" value="Fibrinogen C-terminal domain-like"/>
    <property type="match status" value="1"/>
</dbReference>
<dbReference type="InterPro" id="IPR036056">
    <property type="entry name" value="Fibrinogen-like_C"/>
</dbReference>
<dbReference type="GeneID" id="116291635"/>
<reference evidence="5" key="1">
    <citation type="submission" date="2025-08" db="UniProtKB">
        <authorList>
            <consortium name="RefSeq"/>
        </authorList>
    </citation>
    <scope>IDENTIFICATION</scope>
    <source>
        <tissue evidence="5">Tentacle</tissue>
    </source>
</reference>
<dbReference type="NCBIfam" id="NF040941">
    <property type="entry name" value="GGGWT_bact"/>
    <property type="match status" value="1"/>
</dbReference>
<dbReference type="PANTHER" id="PTHR16146:SF46">
    <property type="entry name" value="INTELECTIN-1A-RELATED"/>
    <property type="match status" value="1"/>
</dbReference>
<sequence>MSLPSTTISMEKHARKTLSLYTTSVLYFVVFLYSTSVEGHASFTIKEKFLFGYQIQENFQTDWIGCLMKCQEHSECVSYNYHTRKNFCQLNHHGIEHACMAEDVLHSGSPYIFQQVKPVTNGRLASRRILQKCSCNCGADNQCTSNNEPGVGDTPELAAQSCKDILQRRSDATDGPYYLDAFPNKTFTYCHMTEIPGCGGGGWTLVIKMDGNKQTFKYNSTLWESMAPYKSHNGVDLKEKETLLPTYWYTKFTRLCLGMKHDGNTSWIAINYTADSLLSVFRSPGRKVETHLDVSQWKSLLRGSSLQTACTVQGFNILHKAPETASARIGITGFPGNCTTSASRIGFGTGGTFYGMDGTNTCGNEAKNKPDNGERSIKAFGYIFIQ</sequence>
<dbReference type="RefSeq" id="XP_031554681.1">
    <property type="nucleotide sequence ID" value="XM_031698821.1"/>
</dbReference>
<evidence type="ECO:0000313" key="5">
    <source>
        <dbReference type="RefSeq" id="XP_031554681.1"/>
    </source>
</evidence>
<feature type="transmembrane region" description="Helical" evidence="2">
    <location>
        <begin position="18"/>
        <end position="36"/>
    </location>
</feature>
<proteinExistence type="predicted"/>
<keyword evidence="4" id="KW-1185">Reference proteome</keyword>
<organism evidence="4 5">
    <name type="scientific">Actinia tenebrosa</name>
    <name type="common">Australian red waratah sea anemone</name>
    <dbReference type="NCBI Taxonomy" id="6105"/>
    <lineage>
        <taxon>Eukaryota</taxon>
        <taxon>Metazoa</taxon>
        <taxon>Cnidaria</taxon>
        <taxon>Anthozoa</taxon>
        <taxon>Hexacorallia</taxon>
        <taxon>Actiniaria</taxon>
        <taxon>Actiniidae</taxon>
        <taxon>Actinia</taxon>
    </lineage>
</organism>
<keyword evidence="2" id="KW-0472">Membrane</keyword>
<keyword evidence="2" id="KW-0812">Transmembrane</keyword>
<dbReference type="Pfam" id="PF00024">
    <property type="entry name" value="PAN_1"/>
    <property type="match status" value="1"/>
</dbReference>
<gene>
    <name evidence="5" type="primary">LOC116291635</name>
</gene>
<protein>
    <submittedName>
        <fullName evidence="5">Uncharacterized protein LOC116291635</fullName>
    </submittedName>
</protein>
<name>A0A6P8HFU1_ACTTE</name>
<dbReference type="Proteomes" id="UP000515163">
    <property type="component" value="Unplaced"/>
</dbReference>
<evidence type="ECO:0000256" key="2">
    <source>
        <dbReference type="SAM" id="Phobius"/>
    </source>
</evidence>
<dbReference type="InParanoid" id="A0A6P8HFU1"/>
<keyword evidence="1" id="KW-1015">Disulfide bond</keyword>
<dbReference type="KEGG" id="aten:116291635"/>
<dbReference type="InterPro" id="IPR003609">
    <property type="entry name" value="Pan_app"/>
</dbReference>
<keyword evidence="2" id="KW-1133">Transmembrane helix</keyword>
<evidence type="ECO:0000313" key="4">
    <source>
        <dbReference type="Proteomes" id="UP000515163"/>
    </source>
</evidence>
<dbReference type="AlphaFoldDB" id="A0A6P8HFU1"/>